<evidence type="ECO:0000256" key="5">
    <source>
        <dbReference type="ARBA" id="ARBA00022989"/>
    </source>
</evidence>
<evidence type="ECO:0000313" key="8">
    <source>
        <dbReference type="EMBL" id="GAV05796.1"/>
    </source>
</evidence>
<proteinExistence type="inferred from homology"/>
<evidence type="ECO:0000256" key="1">
    <source>
        <dbReference type="ARBA" id="ARBA00004141"/>
    </source>
</evidence>
<dbReference type="Pfam" id="PF04923">
    <property type="entry name" value="Ninjurin"/>
    <property type="match status" value="1"/>
</dbReference>
<evidence type="ECO:0008006" key="10">
    <source>
        <dbReference type="Google" id="ProtNLM"/>
    </source>
</evidence>
<evidence type="ECO:0000256" key="7">
    <source>
        <dbReference type="SAM" id="Phobius"/>
    </source>
</evidence>
<dbReference type="EMBL" id="BDGG01000012">
    <property type="protein sequence ID" value="GAV05796.1"/>
    <property type="molecule type" value="Genomic_DNA"/>
</dbReference>
<sequence length="254" mass="28131">MGDSTMFYTPVLGDEDVVDGKPEVVITVTTPPLTLDFTKAGNLHDDGISLEPLRRRAQTWTKGDRTGDDVRDSIALERTARLRKVSLTDVLDAKSEIPDLRTGRYNAKKNIVQGLLDIALLTANASQLKNLVETENHPFFTPVFALLLISIAVQVAVAVLMLVVARLEWDEDLDSDKQQKKRNYRAAIVLNDISTVGVFVITIVNIFIASFISHGKAYVPTTDPKARWDERVLQQKTWLSASSRGATNWTVGSP</sequence>
<evidence type="ECO:0000313" key="9">
    <source>
        <dbReference type="Proteomes" id="UP000186922"/>
    </source>
</evidence>
<dbReference type="GO" id="GO:0007155">
    <property type="term" value="P:cell adhesion"/>
    <property type="evidence" value="ECO:0007669"/>
    <property type="project" value="UniProtKB-KW"/>
</dbReference>
<reference evidence="8 9" key="1">
    <citation type="journal article" date="2016" name="Nat. Commun.">
        <title>Extremotolerant tardigrade genome and improved radiotolerance of human cultured cells by tardigrade-unique protein.</title>
        <authorList>
            <person name="Hashimoto T."/>
            <person name="Horikawa D.D."/>
            <person name="Saito Y."/>
            <person name="Kuwahara H."/>
            <person name="Kozuka-Hata H."/>
            <person name="Shin-I T."/>
            <person name="Minakuchi Y."/>
            <person name="Ohishi K."/>
            <person name="Motoyama A."/>
            <person name="Aizu T."/>
            <person name="Enomoto A."/>
            <person name="Kondo K."/>
            <person name="Tanaka S."/>
            <person name="Hara Y."/>
            <person name="Koshikawa S."/>
            <person name="Sagara H."/>
            <person name="Miura T."/>
            <person name="Yokobori S."/>
            <person name="Miyagawa K."/>
            <person name="Suzuki Y."/>
            <person name="Kubo T."/>
            <person name="Oyama M."/>
            <person name="Kohara Y."/>
            <person name="Fujiyama A."/>
            <person name="Arakawa K."/>
            <person name="Katayama T."/>
            <person name="Toyoda A."/>
            <person name="Kunieda T."/>
        </authorList>
    </citation>
    <scope>NUCLEOTIDE SEQUENCE [LARGE SCALE GENOMIC DNA]</scope>
    <source>
        <strain evidence="8 9">YOKOZUNA-1</strain>
    </source>
</reference>
<keyword evidence="9" id="KW-1185">Reference proteome</keyword>
<dbReference type="AlphaFoldDB" id="A0A1D1VXW4"/>
<organism evidence="8 9">
    <name type="scientific">Ramazzottius varieornatus</name>
    <name type="common">Water bear</name>
    <name type="synonym">Tardigrade</name>
    <dbReference type="NCBI Taxonomy" id="947166"/>
    <lineage>
        <taxon>Eukaryota</taxon>
        <taxon>Metazoa</taxon>
        <taxon>Ecdysozoa</taxon>
        <taxon>Tardigrada</taxon>
        <taxon>Eutardigrada</taxon>
        <taxon>Parachela</taxon>
        <taxon>Hypsibioidea</taxon>
        <taxon>Ramazzottiidae</taxon>
        <taxon>Ramazzottius</taxon>
    </lineage>
</organism>
<comment type="subcellular location">
    <subcellularLocation>
        <location evidence="1">Membrane</location>
        <topology evidence="1">Multi-pass membrane protein</topology>
    </subcellularLocation>
</comment>
<evidence type="ECO:0000256" key="3">
    <source>
        <dbReference type="ARBA" id="ARBA00022692"/>
    </source>
</evidence>
<protein>
    <recommendedName>
        <fullName evidence="10">Ninjurin-1</fullName>
    </recommendedName>
</protein>
<feature type="transmembrane region" description="Helical" evidence="7">
    <location>
        <begin position="139"/>
        <end position="165"/>
    </location>
</feature>
<evidence type="ECO:0000256" key="4">
    <source>
        <dbReference type="ARBA" id="ARBA00022889"/>
    </source>
</evidence>
<feature type="transmembrane region" description="Helical" evidence="7">
    <location>
        <begin position="186"/>
        <end position="212"/>
    </location>
</feature>
<dbReference type="PANTHER" id="PTHR12316">
    <property type="entry name" value="NINJURIN-RELATED"/>
    <property type="match status" value="1"/>
</dbReference>
<keyword evidence="4" id="KW-0130">Cell adhesion</keyword>
<keyword evidence="3 7" id="KW-0812">Transmembrane</keyword>
<name>A0A1D1VXW4_RAMVA</name>
<dbReference type="GO" id="GO:0016020">
    <property type="term" value="C:membrane"/>
    <property type="evidence" value="ECO:0007669"/>
    <property type="project" value="UniProtKB-SubCell"/>
</dbReference>
<dbReference type="OrthoDB" id="6114058at2759"/>
<dbReference type="InterPro" id="IPR007007">
    <property type="entry name" value="Ninjurin"/>
</dbReference>
<dbReference type="Proteomes" id="UP000186922">
    <property type="component" value="Unassembled WGS sequence"/>
</dbReference>
<comment type="similarity">
    <text evidence="2">Belongs to the ninjurin family.</text>
</comment>
<accession>A0A1D1VXW4</accession>
<gene>
    <name evidence="8" type="primary">RvY_15871-1</name>
    <name evidence="8" type="synonym">RvY_15871.1</name>
    <name evidence="8" type="ORF">RvY_15871</name>
</gene>
<dbReference type="GO" id="GO:0042246">
    <property type="term" value="P:tissue regeneration"/>
    <property type="evidence" value="ECO:0007669"/>
    <property type="project" value="InterPro"/>
</dbReference>
<evidence type="ECO:0000256" key="6">
    <source>
        <dbReference type="ARBA" id="ARBA00023136"/>
    </source>
</evidence>
<comment type="caution">
    <text evidence="8">The sequence shown here is derived from an EMBL/GenBank/DDBJ whole genome shotgun (WGS) entry which is preliminary data.</text>
</comment>
<keyword evidence="5 7" id="KW-1133">Transmembrane helix</keyword>
<dbReference type="PANTHER" id="PTHR12316:SF17">
    <property type="entry name" value="NINJURIN C, ISOFORM D"/>
    <property type="match status" value="1"/>
</dbReference>
<keyword evidence="6 7" id="KW-0472">Membrane</keyword>
<evidence type="ECO:0000256" key="2">
    <source>
        <dbReference type="ARBA" id="ARBA00008141"/>
    </source>
</evidence>